<dbReference type="Proteomes" id="UP000190102">
    <property type="component" value="Unassembled WGS sequence"/>
</dbReference>
<protein>
    <submittedName>
        <fullName evidence="7">Peroxiredoxin</fullName>
    </submittedName>
</protein>
<dbReference type="InterPro" id="IPR000866">
    <property type="entry name" value="AhpC/TSA"/>
</dbReference>
<evidence type="ECO:0000256" key="2">
    <source>
        <dbReference type="ARBA" id="ARBA00022748"/>
    </source>
</evidence>
<feature type="chain" id="PRO_5012820663" evidence="5">
    <location>
        <begin position="25"/>
        <end position="168"/>
    </location>
</feature>
<dbReference type="PANTHER" id="PTHR42852">
    <property type="entry name" value="THIOL:DISULFIDE INTERCHANGE PROTEIN DSBE"/>
    <property type="match status" value="1"/>
</dbReference>
<evidence type="ECO:0000256" key="1">
    <source>
        <dbReference type="ARBA" id="ARBA00004196"/>
    </source>
</evidence>
<sequence>MRRALVSLVLLLASLLLSVAPCLAVKLNSPAPDFVLKDLHGVKQALSAYKGKLVLLNFWSTTCPPCVQELPSLNELYKEQKQAGLVVLGIALDPAEKPVRELVGKLKIEYPTMLDSNKDVYFDSYGLFGQPVSVIVDRTGLVREKIIGAVDWNSPQIKAKMNSYLKGR</sequence>
<dbReference type="RefSeq" id="WP_078789602.1">
    <property type="nucleotide sequence ID" value="NZ_FUWR01000005.1"/>
</dbReference>
<evidence type="ECO:0000256" key="5">
    <source>
        <dbReference type="SAM" id="SignalP"/>
    </source>
</evidence>
<dbReference type="STRING" id="115783.SAMN02745119_01315"/>
<dbReference type="OrthoDB" id="9813820at2"/>
<dbReference type="InterPro" id="IPR013766">
    <property type="entry name" value="Thioredoxin_domain"/>
</dbReference>
<dbReference type="Pfam" id="PF00578">
    <property type="entry name" value="AhpC-TSA"/>
    <property type="match status" value="1"/>
</dbReference>
<dbReference type="AlphaFoldDB" id="A0A1T4MIT5"/>
<dbReference type="InterPro" id="IPR050553">
    <property type="entry name" value="Thioredoxin_ResA/DsbE_sf"/>
</dbReference>
<evidence type="ECO:0000313" key="8">
    <source>
        <dbReference type="Proteomes" id="UP000190102"/>
    </source>
</evidence>
<feature type="domain" description="Thioredoxin" evidence="6">
    <location>
        <begin position="25"/>
        <end position="166"/>
    </location>
</feature>
<keyword evidence="8" id="KW-1185">Reference proteome</keyword>
<evidence type="ECO:0000256" key="3">
    <source>
        <dbReference type="ARBA" id="ARBA00023157"/>
    </source>
</evidence>
<evidence type="ECO:0000259" key="6">
    <source>
        <dbReference type="PROSITE" id="PS51352"/>
    </source>
</evidence>
<dbReference type="SUPFAM" id="SSF52833">
    <property type="entry name" value="Thioredoxin-like"/>
    <property type="match status" value="1"/>
</dbReference>
<accession>A0A1T4MIT5</accession>
<dbReference type="CDD" id="cd02966">
    <property type="entry name" value="TlpA_like_family"/>
    <property type="match status" value="1"/>
</dbReference>
<organism evidence="7 8">
    <name type="scientific">Trichlorobacter thiogenes</name>
    <dbReference type="NCBI Taxonomy" id="115783"/>
    <lineage>
        <taxon>Bacteria</taxon>
        <taxon>Pseudomonadati</taxon>
        <taxon>Thermodesulfobacteriota</taxon>
        <taxon>Desulfuromonadia</taxon>
        <taxon>Geobacterales</taxon>
        <taxon>Geobacteraceae</taxon>
        <taxon>Trichlorobacter</taxon>
    </lineage>
</organism>
<evidence type="ECO:0000256" key="4">
    <source>
        <dbReference type="ARBA" id="ARBA00023284"/>
    </source>
</evidence>
<dbReference type="GO" id="GO:0016209">
    <property type="term" value="F:antioxidant activity"/>
    <property type="evidence" value="ECO:0007669"/>
    <property type="project" value="InterPro"/>
</dbReference>
<feature type="signal peptide" evidence="5">
    <location>
        <begin position="1"/>
        <end position="24"/>
    </location>
</feature>
<evidence type="ECO:0000313" key="7">
    <source>
        <dbReference type="EMBL" id="SJZ66833.1"/>
    </source>
</evidence>
<dbReference type="InterPro" id="IPR017937">
    <property type="entry name" value="Thioredoxin_CS"/>
</dbReference>
<dbReference type="GO" id="GO:0016491">
    <property type="term" value="F:oxidoreductase activity"/>
    <property type="evidence" value="ECO:0007669"/>
    <property type="project" value="InterPro"/>
</dbReference>
<dbReference type="GO" id="GO:0017004">
    <property type="term" value="P:cytochrome complex assembly"/>
    <property type="evidence" value="ECO:0007669"/>
    <property type="project" value="UniProtKB-KW"/>
</dbReference>
<dbReference type="GO" id="GO:0030313">
    <property type="term" value="C:cell envelope"/>
    <property type="evidence" value="ECO:0007669"/>
    <property type="project" value="UniProtKB-SubCell"/>
</dbReference>
<name>A0A1T4MIT5_9BACT</name>
<comment type="subcellular location">
    <subcellularLocation>
        <location evidence="1">Cell envelope</location>
    </subcellularLocation>
</comment>
<keyword evidence="3" id="KW-1015">Disulfide bond</keyword>
<reference evidence="8" key="1">
    <citation type="submission" date="2017-02" db="EMBL/GenBank/DDBJ databases">
        <authorList>
            <person name="Varghese N."/>
            <person name="Submissions S."/>
        </authorList>
    </citation>
    <scope>NUCLEOTIDE SEQUENCE [LARGE SCALE GENOMIC DNA]</scope>
    <source>
        <strain evidence="8">ATCC BAA-34</strain>
    </source>
</reference>
<dbReference type="InterPro" id="IPR036249">
    <property type="entry name" value="Thioredoxin-like_sf"/>
</dbReference>
<dbReference type="EMBL" id="FUWR01000005">
    <property type="protein sequence ID" value="SJZ66833.1"/>
    <property type="molecule type" value="Genomic_DNA"/>
</dbReference>
<keyword evidence="2" id="KW-0201">Cytochrome c-type biogenesis</keyword>
<proteinExistence type="predicted"/>
<dbReference type="PROSITE" id="PS51352">
    <property type="entry name" value="THIOREDOXIN_2"/>
    <property type="match status" value="1"/>
</dbReference>
<dbReference type="PANTHER" id="PTHR42852:SF6">
    <property type="entry name" value="THIOL:DISULFIDE INTERCHANGE PROTEIN DSBE"/>
    <property type="match status" value="1"/>
</dbReference>
<dbReference type="PROSITE" id="PS00194">
    <property type="entry name" value="THIOREDOXIN_1"/>
    <property type="match status" value="1"/>
</dbReference>
<keyword evidence="4" id="KW-0676">Redox-active center</keyword>
<dbReference type="Gene3D" id="3.40.30.10">
    <property type="entry name" value="Glutaredoxin"/>
    <property type="match status" value="1"/>
</dbReference>
<gene>
    <name evidence="7" type="ORF">SAMN02745119_01315</name>
</gene>
<keyword evidence="5" id="KW-0732">Signal</keyword>